<dbReference type="EMBL" id="JACBYF010000030">
    <property type="protein sequence ID" value="NYS48123.1"/>
    <property type="molecule type" value="Genomic_DNA"/>
</dbReference>
<keyword evidence="3" id="KW-1185">Reference proteome</keyword>
<evidence type="ECO:0000313" key="2">
    <source>
        <dbReference type="EMBL" id="NYS48123.1"/>
    </source>
</evidence>
<evidence type="ECO:0000313" key="3">
    <source>
        <dbReference type="Proteomes" id="UP000531840"/>
    </source>
</evidence>
<name>A0ABX2T178_9BACL</name>
<dbReference type="InterPro" id="IPR006121">
    <property type="entry name" value="HMA_dom"/>
</dbReference>
<feature type="domain" description="HMA" evidence="1">
    <location>
        <begin position="1"/>
        <end position="66"/>
    </location>
</feature>
<dbReference type="PROSITE" id="PS50846">
    <property type="entry name" value="HMA_2"/>
    <property type="match status" value="1"/>
</dbReference>
<dbReference type="SUPFAM" id="SSF55008">
    <property type="entry name" value="HMA, heavy metal-associated domain"/>
    <property type="match status" value="1"/>
</dbReference>
<dbReference type="Pfam" id="PF00403">
    <property type="entry name" value="HMA"/>
    <property type="match status" value="1"/>
</dbReference>
<dbReference type="CDD" id="cd00371">
    <property type="entry name" value="HMA"/>
    <property type="match status" value="1"/>
</dbReference>
<sequence length="67" mass="7858">MINKYKIEGLKCQGCVNIVTNKILELENIEIDDINIDLEKSELTLLKNVKFDVLEDKIKETKFKIFE</sequence>
<dbReference type="InterPro" id="IPR036163">
    <property type="entry name" value="HMA_dom_sf"/>
</dbReference>
<proteinExistence type="predicted"/>
<dbReference type="Proteomes" id="UP000531840">
    <property type="component" value="Unassembled WGS sequence"/>
</dbReference>
<evidence type="ECO:0000259" key="1">
    <source>
        <dbReference type="PROSITE" id="PS50846"/>
    </source>
</evidence>
<accession>A0ABX2T178</accession>
<protein>
    <submittedName>
        <fullName evidence="2">Heavy-metal-associated domain-containing protein</fullName>
    </submittedName>
</protein>
<dbReference type="Gene3D" id="3.30.70.100">
    <property type="match status" value="1"/>
</dbReference>
<organism evidence="2 3">
    <name type="scientific">Gemelliphila palaticanis</name>
    <dbReference type="NCBI Taxonomy" id="81950"/>
    <lineage>
        <taxon>Bacteria</taxon>
        <taxon>Bacillati</taxon>
        <taxon>Bacillota</taxon>
        <taxon>Bacilli</taxon>
        <taxon>Bacillales</taxon>
        <taxon>Gemellaceae</taxon>
        <taxon>Gemelliphila</taxon>
    </lineage>
</organism>
<comment type="caution">
    <text evidence="2">The sequence shown here is derived from an EMBL/GenBank/DDBJ whole genome shotgun (WGS) entry which is preliminary data.</text>
</comment>
<dbReference type="RefSeq" id="WP_179941905.1">
    <property type="nucleotide sequence ID" value="NZ_JACBYF010000030.1"/>
</dbReference>
<gene>
    <name evidence="2" type="ORF">HZY85_08055</name>
</gene>
<reference evidence="2 3" key="1">
    <citation type="submission" date="2020-07" db="EMBL/GenBank/DDBJ databases">
        <title>MOT database genomes.</title>
        <authorList>
            <person name="Joseph S."/>
            <person name="Aduse-Opoku J."/>
            <person name="Hashim A."/>
            <person name="Wade W."/>
            <person name="Curtis M."/>
        </authorList>
    </citation>
    <scope>NUCLEOTIDE SEQUENCE [LARGE SCALE GENOMIC DNA]</scope>
    <source>
        <strain evidence="2 3">CIP 106318</strain>
    </source>
</reference>